<keyword evidence="3" id="KW-1185">Reference proteome</keyword>
<sequence length="247" mass="28770">MSGRKERGSLVEKDPYKRMFNKFIFLLMIAILTVAMCVWKWTSDEPEKQNPEELFKETTKKEQRMEKMEGLNEEKIKQALEDKNTPKTTHQVDQEKMNVDEKSANTNDLEENYQNAYGKQVVTEAKEQAKKGLALYLLQVSDWEEWKGVVTDAYLKKMKPDIQQAKDQHVKRTIEKMELFASNNPQKNMMTFGVFITWHVTIDGKTTNNPMQLYYITLKQADGKWLISNVVTPNQQAMEGTEGEEKS</sequence>
<feature type="transmembrane region" description="Helical" evidence="1">
    <location>
        <begin position="20"/>
        <end position="41"/>
    </location>
</feature>
<accession>A0A220TZT6</accession>
<evidence type="ECO:0000256" key="1">
    <source>
        <dbReference type="SAM" id="Phobius"/>
    </source>
</evidence>
<keyword evidence="1" id="KW-1133">Transmembrane helix</keyword>
<evidence type="ECO:0000313" key="3">
    <source>
        <dbReference type="Proteomes" id="UP000198312"/>
    </source>
</evidence>
<dbReference type="KEGG" id="vil:CFK37_03810"/>
<evidence type="ECO:0000313" key="2">
    <source>
        <dbReference type="EMBL" id="ASK61358.1"/>
    </source>
</evidence>
<keyword evidence="1" id="KW-0472">Membrane</keyword>
<gene>
    <name evidence="2" type="ORF">CFK37_03810</name>
</gene>
<keyword evidence="1" id="KW-0812">Transmembrane</keyword>
<proteinExistence type="predicted"/>
<dbReference type="RefSeq" id="WP_089060635.1">
    <property type="nucleotide sequence ID" value="NZ_CP022315.1"/>
</dbReference>
<protein>
    <submittedName>
        <fullName evidence="2">Uncharacterized protein</fullName>
    </submittedName>
</protein>
<dbReference type="EMBL" id="CP022315">
    <property type="protein sequence ID" value="ASK61358.1"/>
    <property type="molecule type" value="Genomic_DNA"/>
</dbReference>
<name>A0A220TZT6_9BACI</name>
<dbReference type="AlphaFoldDB" id="A0A220TZT6"/>
<reference evidence="2 3" key="1">
    <citation type="submission" date="2017-07" db="EMBL/GenBank/DDBJ databases">
        <title>Virgibacillus sp. LM2416.</title>
        <authorList>
            <person name="Tak E.J."/>
            <person name="Bae J.-W."/>
        </authorList>
    </citation>
    <scope>NUCLEOTIDE SEQUENCE [LARGE SCALE GENOMIC DNA]</scope>
    <source>
        <strain evidence="2 3">LM2416</strain>
    </source>
</reference>
<organism evidence="2 3">
    <name type="scientific">Virgibacillus phasianinus</name>
    <dbReference type="NCBI Taxonomy" id="2017483"/>
    <lineage>
        <taxon>Bacteria</taxon>
        <taxon>Bacillati</taxon>
        <taxon>Bacillota</taxon>
        <taxon>Bacilli</taxon>
        <taxon>Bacillales</taxon>
        <taxon>Bacillaceae</taxon>
        <taxon>Virgibacillus</taxon>
    </lineage>
</organism>
<dbReference type="Proteomes" id="UP000198312">
    <property type="component" value="Chromosome"/>
</dbReference>
<dbReference type="OrthoDB" id="2963128at2"/>